<dbReference type="GO" id="GO:0051718">
    <property type="term" value="F:DNA (cytosine-5-)-methyltransferase activity, acting on CpG substrates"/>
    <property type="evidence" value="ECO:0007669"/>
    <property type="project" value="TreeGrafter"/>
</dbReference>
<comment type="caution">
    <text evidence="14">The sequence shown here is derived from an EMBL/GenBank/DDBJ whole genome shotgun (WGS) entry which is preliminary data.</text>
</comment>
<dbReference type="InterPro" id="IPR049554">
    <property type="entry name" value="DNMT3_ADD_PHD"/>
</dbReference>
<evidence type="ECO:0000256" key="3">
    <source>
        <dbReference type="ARBA" id="ARBA00022491"/>
    </source>
</evidence>
<evidence type="ECO:0000256" key="1">
    <source>
        <dbReference type="ARBA" id="ARBA00004123"/>
    </source>
</evidence>
<keyword evidence="7" id="KW-0479">Metal-binding</keyword>
<dbReference type="CDD" id="cd11728">
    <property type="entry name" value="ADDz_Dnmt3b"/>
    <property type="match status" value="1"/>
</dbReference>
<feature type="domain" description="PHD-type" evidence="13">
    <location>
        <begin position="422"/>
        <end position="554"/>
    </location>
</feature>
<dbReference type="InterPro" id="IPR001525">
    <property type="entry name" value="C5_MeTfrase"/>
</dbReference>
<dbReference type="GO" id="GO:0005634">
    <property type="term" value="C:nucleus"/>
    <property type="evidence" value="ECO:0007669"/>
    <property type="project" value="UniProtKB-SubCell"/>
</dbReference>
<dbReference type="GO" id="GO:0008270">
    <property type="term" value="F:zinc ion binding"/>
    <property type="evidence" value="ECO:0007669"/>
    <property type="project" value="UniProtKB-KW"/>
</dbReference>
<dbReference type="FunFam" id="2.30.30.140:FF:000006">
    <property type="entry name" value="DNA (Cytosine-5)-methyltransferase 3B isoform 3"/>
    <property type="match status" value="1"/>
</dbReference>
<dbReference type="Gene3D" id="1.10.720.50">
    <property type="entry name" value="PWWP, helical domain"/>
    <property type="match status" value="1"/>
</dbReference>
<name>A0A851Y056_EOLRO</name>
<feature type="non-terminal residue" evidence="14">
    <location>
        <position position="1"/>
    </location>
</feature>
<feature type="region of interest" description="Disordered" evidence="11">
    <location>
        <begin position="25"/>
        <end position="44"/>
    </location>
</feature>
<evidence type="ECO:0000256" key="4">
    <source>
        <dbReference type="ARBA" id="ARBA00022603"/>
    </source>
</evidence>
<keyword evidence="8" id="KW-0863">Zinc-finger</keyword>
<dbReference type="SMART" id="SM00293">
    <property type="entry name" value="PWWP"/>
    <property type="match status" value="1"/>
</dbReference>
<dbReference type="InterPro" id="IPR030488">
    <property type="entry name" value="DNMT3B_ADD"/>
</dbReference>
<dbReference type="EMBL" id="WBNI01000289">
    <property type="protein sequence ID" value="NXD66620.1"/>
    <property type="molecule type" value="Genomic_DNA"/>
</dbReference>
<comment type="subcellular location">
    <subcellularLocation>
        <location evidence="1">Nucleus</location>
    </subcellularLocation>
</comment>
<evidence type="ECO:0000256" key="7">
    <source>
        <dbReference type="ARBA" id="ARBA00022723"/>
    </source>
</evidence>
<evidence type="ECO:0000256" key="11">
    <source>
        <dbReference type="SAM" id="MobiDB-lite"/>
    </source>
</evidence>
<proteinExistence type="predicted"/>
<dbReference type="PANTHER" id="PTHR23068">
    <property type="entry name" value="DNA CYTOSINE-5- -METHYLTRANSFERASE 3-RELATED"/>
    <property type="match status" value="1"/>
</dbReference>
<organism evidence="14 15">
    <name type="scientific">Eolophus roseicapilla</name>
    <name type="common">Galah cockatoo</name>
    <name type="synonym">Cacatua roseicapilla</name>
    <dbReference type="NCBI Taxonomy" id="176039"/>
    <lineage>
        <taxon>Eukaryota</taxon>
        <taxon>Metazoa</taxon>
        <taxon>Chordata</taxon>
        <taxon>Craniata</taxon>
        <taxon>Vertebrata</taxon>
        <taxon>Euteleostomi</taxon>
        <taxon>Archelosauria</taxon>
        <taxon>Archosauria</taxon>
        <taxon>Dinosauria</taxon>
        <taxon>Saurischia</taxon>
        <taxon>Theropoda</taxon>
        <taxon>Coelurosauria</taxon>
        <taxon>Aves</taxon>
        <taxon>Neognathae</taxon>
        <taxon>Neoaves</taxon>
        <taxon>Telluraves</taxon>
        <taxon>Australaves</taxon>
        <taxon>Psittaciformes</taxon>
        <taxon>Cacatuidae</taxon>
        <taxon>Eolophus</taxon>
    </lineage>
</organism>
<dbReference type="Gene3D" id="3.30.40.10">
    <property type="entry name" value="Zinc/RING finger domain, C3HC4 (zinc finger)"/>
    <property type="match status" value="1"/>
</dbReference>
<keyword evidence="6" id="KW-0949">S-adenosyl-L-methionine</keyword>
<dbReference type="PROSITE" id="PS51533">
    <property type="entry name" value="ADD"/>
    <property type="match status" value="1"/>
</dbReference>
<feature type="non-terminal residue" evidence="14">
    <location>
        <position position="814"/>
    </location>
</feature>
<dbReference type="InterPro" id="IPR040552">
    <property type="entry name" value="DNMT3_ADD_GATA1-like"/>
</dbReference>
<dbReference type="EC" id="2.1.1.37" evidence="2"/>
<feature type="compositionally biased region" description="Low complexity" evidence="11">
    <location>
        <begin position="198"/>
        <end position="220"/>
    </location>
</feature>
<dbReference type="SUPFAM" id="SSF63748">
    <property type="entry name" value="Tudor/PWWP/MBT"/>
    <property type="match status" value="1"/>
</dbReference>
<evidence type="ECO:0000256" key="9">
    <source>
        <dbReference type="ARBA" id="ARBA00022833"/>
    </source>
</evidence>
<feature type="domain" description="PWWP" evidence="12">
    <location>
        <begin position="244"/>
        <end position="302"/>
    </location>
</feature>
<dbReference type="Gene3D" id="3.40.50.150">
    <property type="entry name" value="Vaccinia Virus protein VP39"/>
    <property type="match status" value="1"/>
</dbReference>
<keyword evidence="5 14" id="KW-0808">Transferase</keyword>
<feature type="region of interest" description="Disordered" evidence="11">
    <location>
        <begin position="66"/>
        <end position="94"/>
    </location>
</feature>
<dbReference type="GO" id="GO:0032259">
    <property type="term" value="P:methylation"/>
    <property type="evidence" value="ECO:0007669"/>
    <property type="project" value="UniProtKB-KW"/>
</dbReference>
<dbReference type="PANTHER" id="PTHR23068:SF9">
    <property type="entry name" value="DNA (CYTOSINE-5)-METHYLTRANSFERASE 3B"/>
    <property type="match status" value="1"/>
</dbReference>
<dbReference type="GO" id="GO:0000122">
    <property type="term" value="P:negative regulation of transcription by RNA polymerase II"/>
    <property type="evidence" value="ECO:0007669"/>
    <property type="project" value="TreeGrafter"/>
</dbReference>
<dbReference type="InterPro" id="IPR013083">
    <property type="entry name" value="Znf_RING/FYVE/PHD"/>
</dbReference>
<dbReference type="PROSITE" id="PS00094">
    <property type="entry name" value="C5_MTASE_1"/>
    <property type="match status" value="1"/>
</dbReference>
<evidence type="ECO:0000256" key="6">
    <source>
        <dbReference type="ARBA" id="ARBA00022691"/>
    </source>
</evidence>
<dbReference type="InterPro" id="IPR011011">
    <property type="entry name" value="Znf_FYVE_PHD"/>
</dbReference>
<dbReference type="InterPro" id="IPR029063">
    <property type="entry name" value="SAM-dependent_MTases_sf"/>
</dbReference>
<dbReference type="PROSITE" id="PS50812">
    <property type="entry name" value="PWWP"/>
    <property type="match status" value="1"/>
</dbReference>
<dbReference type="Pfam" id="PF00855">
    <property type="entry name" value="PWWP"/>
    <property type="match status" value="1"/>
</dbReference>
<dbReference type="Pfam" id="PF21255">
    <property type="entry name" value="DNMT3_ADD_GATA1-like"/>
    <property type="match status" value="1"/>
</dbReference>
<keyword evidence="15" id="KW-1185">Reference proteome</keyword>
<gene>
    <name evidence="14" type="primary">Dnmt3b</name>
    <name evidence="14" type="ORF">EOLROS_R10113</name>
</gene>
<dbReference type="SUPFAM" id="SSF53335">
    <property type="entry name" value="S-adenosyl-L-methionine-dependent methyltransferases"/>
    <property type="match status" value="1"/>
</dbReference>
<evidence type="ECO:0000313" key="14">
    <source>
        <dbReference type="EMBL" id="NXD66620.1"/>
    </source>
</evidence>
<evidence type="ECO:0000256" key="8">
    <source>
        <dbReference type="ARBA" id="ARBA00022771"/>
    </source>
</evidence>
<keyword evidence="10" id="KW-0539">Nucleus</keyword>
<dbReference type="InterPro" id="IPR018117">
    <property type="entry name" value="C5_DNA_meth_AS"/>
</dbReference>
<accession>A0A851Y056</accession>
<keyword evidence="9" id="KW-0862">Zinc</keyword>
<dbReference type="Gene3D" id="2.30.30.140">
    <property type="match status" value="1"/>
</dbReference>
<sequence length="814" mass="91264">MSMVKSLERLEQRLAVMVAAQETPQAWSSRGEEGPMTMKNDNSHGQEEADCRAELILLSGACTSPASDTPTIIRETNGKPSAPDAGDLGLPSLENKKRVKKGNLAKEEENLSWPLALAEAQEVRPRGSAGWESSLRQKPPVRLIFQAGQTRQEMKIKESNSVEPPRDLPTPLRSSRRRRSSSIPIPTIDLTEDDSQDSSRSSSTLSGSSSQEGQNGSTELGTEETESREVGMALEYQDGKDFGIGELVWGKIKGFSWWPAIVVSYRATAKRPAASGMRWVQWFGDGKFSEVSADKLMGLMAFRQHFNLSTFNKLVSYRRAIYHALEVARSRSGKTFSTAPGESLEEQLKPMIDWALTGFKPLGFKGLRPPKASENGVLRNGTEEVLSLEQCPPTKRLKTNLCNNSKEQRVEEEQTREQMVSEVTNNSGSLEESCLSCGRRNPATFHPLFEGGLCQTCRDRFLELFYMYDEDGYQSYCTVCCEGKELLLCSNAGCCRCFCVECLEVLVGRGTSAKAKEQEPWNCYMCQPQRSYGVLQRRQDWNTRLQDFFTSDKGQEYAAPKIYPTVPAAKRRPIRVLSLFAGIATGYLVLKDLGIQVEKYIASEICEDPIAVGTMRHEGNITYVHDVRNITKRNIEEWGPFDLVIGGSPCNDISLVNPARKGLYADPSLPQRIPACRSGSQPAAPSFSLVEGTGRLFFEFYHLLNYARPKAGEERPFFWMFENVVAMRVNDKRDISRFLECNPVMIDAIKISAAHRARYFWGNLPGMNRIFGFPLHYTDVSNMGRGARQKLLRSWSVPVIQHLFSPLKDYFACD</sequence>
<evidence type="ECO:0000313" key="15">
    <source>
        <dbReference type="Proteomes" id="UP000637704"/>
    </source>
</evidence>
<reference evidence="14" key="1">
    <citation type="submission" date="2019-09" db="EMBL/GenBank/DDBJ databases">
        <title>Bird 10,000 Genomes (B10K) Project - Family phase.</title>
        <authorList>
            <person name="Zhang G."/>
        </authorList>
    </citation>
    <scope>NUCLEOTIDE SEQUENCE</scope>
    <source>
        <strain evidence="14">B10K-DU-025-06</strain>
        <tissue evidence="14">Mixed tissue sample</tissue>
    </source>
</reference>
<keyword evidence="4 14" id="KW-0489">Methyltransferase</keyword>
<dbReference type="InterPro" id="IPR050390">
    <property type="entry name" value="C5-Methyltransferase"/>
</dbReference>
<protein>
    <recommendedName>
        <fullName evidence="2">DNA (cytosine-5-)-methyltransferase</fullName>
        <ecNumber evidence="2">2.1.1.37</ecNumber>
    </recommendedName>
</protein>
<evidence type="ECO:0000259" key="13">
    <source>
        <dbReference type="PROSITE" id="PS51533"/>
    </source>
</evidence>
<dbReference type="Proteomes" id="UP000637704">
    <property type="component" value="Unassembled WGS sequence"/>
</dbReference>
<dbReference type="InterPro" id="IPR000313">
    <property type="entry name" value="PWWP_dom"/>
</dbReference>
<evidence type="ECO:0000259" key="12">
    <source>
        <dbReference type="PROSITE" id="PS50812"/>
    </source>
</evidence>
<dbReference type="InterPro" id="IPR025766">
    <property type="entry name" value="ADD"/>
</dbReference>
<evidence type="ECO:0000256" key="10">
    <source>
        <dbReference type="ARBA" id="ARBA00023242"/>
    </source>
</evidence>
<evidence type="ECO:0000256" key="5">
    <source>
        <dbReference type="ARBA" id="ARBA00022679"/>
    </source>
</evidence>
<dbReference type="GO" id="GO:0003677">
    <property type="term" value="F:DNA binding"/>
    <property type="evidence" value="ECO:0007669"/>
    <property type="project" value="TreeGrafter"/>
</dbReference>
<keyword evidence="3" id="KW-0678">Repressor</keyword>
<dbReference type="SUPFAM" id="SSF57903">
    <property type="entry name" value="FYVE/PHD zinc finger"/>
    <property type="match status" value="1"/>
</dbReference>
<dbReference type="AlphaFoldDB" id="A0A851Y056"/>
<evidence type="ECO:0000256" key="2">
    <source>
        <dbReference type="ARBA" id="ARBA00011975"/>
    </source>
</evidence>
<dbReference type="Pfam" id="PF00145">
    <property type="entry name" value="DNA_methylase"/>
    <property type="match status" value="1"/>
</dbReference>
<dbReference type="CDD" id="cd20155">
    <property type="entry name" value="PWWP_DNMT3B"/>
    <property type="match status" value="1"/>
</dbReference>
<dbReference type="Pfam" id="PF17980">
    <property type="entry name" value="ADD_DNMT3"/>
    <property type="match status" value="1"/>
</dbReference>
<feature type="region of interest" description="Disordered" evidence="11">
    <location>
        <begin position="151"/>
        <end position="229"/>
    </location>
</feature>
<feature type="compositionally biased region" description="Basic and acidic residues" evidence="11">
    <location>
        <begin position="152"/>
        <end position="166"/>
    </location>
</feature>